<comment type="caution">
    <text evidence="3">The sequence shown here is derived from an EMBL/GenBank/DDBJ whole genome shotgun (WGS) entry which is preliminary data.</text>
</comment>
<gene>
    <name evidence="3" type="ORF">B9Q01_04525</name>
</gene>
<dbReference type="EMBL" id="NEXC01000022">
    <property type="protein sequence ID" value="PSN83506.1"/>
    <property type="molecule type" value="Genomic_DNA"/>
</dbReference>
<accession>A0A2R6AAW5</accession>
<feature type="region of interest" description="Disordered" evidence="2">
    <location>
        <begin position="181"/>
        <end position="203"/>
    </location>
</feature>
<sequence length="203" mass="23264">MSIRRILSRVSGREDTYSVLIETLKVDTSLPKSLDSEKESIDKRITDILEKLNPDLIYDILNQVKAGKLSSEVLQTLLPAFLELIKKYSEELKKERQKYDDLRKRVIEETRDLLQIRLPLLDFLSKRIPPENKELNARKTELQSFSEELQRVRSSVENVGAKLTELESKISALEKELIKFSPQKEQTSTAPATTNPISQTPPG</sequence>
<proteinExistence type="predicted"/>
<feature type="coiled-coil region" evidence="1">
    <location>
        <begin position="85"/>
        <end position="112"/>
    </location>
</feature>
<evidence type="ECO:0000313" key="4">
    <source>
        <dbReference type="Proteomes" id="UP000240880"/>
    </source>
</evidence>
<feature type="compositionally biased region" description="Polar residues" evidence="2">
    <location>
        <begin position="183"/>
        <end position="203"/>
    </location>
</feature>
<name>A0A2R6AAW5_9ARCH</name>
<dbReference type="Proteomes" id="UP000240880">
    <property type="component" value="Unassembled WGS sequence"/>
</dbReference>
<protein>
    <submittedName>
        <fullName evidence="3">Uncharacterized protein</fullName>
    </submittedName>
</protein>
<dbReference type="AlphaFoldDB" id="A0A2R6AAW5"/>
<evidence type="ECO:0000313" key="3">
    <source>
        <dbReference type="EMBL" id="PSN83506.1"/>
    </source>
</evidence>
<keyword evidence="1" id="KW-0175">Coiled coil</keyword>
<reference evidence="3 4" key="1">
    <citation type="submission" date="2017-04" db="EMBL/GenBank/DDBJ databases">
        <title>Novel microbial lineages endemic to geothermal iron-oxide mats fill important gaps in the evolutionary history of Archaea.</title>
        <authorList>
            <person name="Jay Z.J."/>
            <person name="Beam J.P."/>
            <person name="Dlakic M."/>
            <person name="Rusch D.B."/>
            <person name="Kozubal M.A."/>
            <person name="Inskeep W.P."/>
        </authorList>
    </citation>
    <scope>NUCLEOTIDE SEQUENCE [LARGE SCALE GENOMIC DNA]</scope>
    <source>
        <strain evidence="3">OSP_D</strain>
    </source>
</reference>
<organism evidence="3 4">
    <name type="scientific">Candidatus Marsarchaeota G1 archaeon OSP_D</name>
    <dbReference type="NCBI Taxonomy" id="1978155"/>
    <lineage>
        <taxon>Archaea</taxon>
        <taxon>Candidatus Marsarchaeota</taxon>
        <taxon>Candidatus Marsarchaeota group 1</taxon>
    </lineage>
</organism>
<evidence type="ECO:0000256" key="1">
    <source>
        <dbReference type="SAM" id="Coils"/>
    </source>
</evidence>
<feature type="coiled-coil region" evidence="1">
    <location>
        <begin position="149"/>
        <end position="176"/>
    </location>
</feature>
<evidence type="ECO:0000256" key="2">
    <source>
        <dbReference type="SAM" id="MobiDB-lite"/>
    </source>
</evidence>